<dbReference type="InterPro" id="IPR020594">
    <property type="entry name" value="Ribosomal_bL9_bac/chp"/>
</dbReference>
<evidence type="ECO:0000256" key="3">
    <source>
        <dbReference type="ARBA" id="ARBA00022884"/>
    </source>
</evidence>
<dbReference type="Pfam" id="PF03948">
    <property type="entry name" value="Ribosomal_L9_C"/>
    <property type="match status" value="1"/>
</dbReference>
<keyword evidence="5 7" id="KW-0687">Ribonucleoprotein</keyword>
<comment type="function">
    <text evidence="7">Binds to the 23S rRNA.</text>
</comment>
<protein>
    <recommendedName>
        <fullName evidence="6 7">Large ribosomal subunit protein bL9</fullName>
    </recommendedName>
</protein>
<evidence type="ECO:0000256" key="4">
    <source>
        <dbReference type="ARBA" id="ARBA00022980"/>
    </source>
</evidence>
<keyword evidence="3 7" id="KW-0694">RNA-binding</keyword>
<evidence type="ECO:0000256" key="1">
    <source>
        <dbReference type="ARBA" id="ARBA00010605"/>
    </source>
</evidence>
<dbReference type="Pfam" id="PF01281">
    <property type="entry name" value="Ribosomal_L9_N"/>
    <property type="match status" value="1"/>
</dbReference>
<keyword evidence="2 7" id="KW-0699">rRNA-binding</keyword>
<dbReference type="Gene3D" id="3.40.5.10">
    <property type="entry name" value="Ribosomal protein L9, N-terminal domain"/>
    <property type="match status" value="1"/>
</dbReference>
<dbReference type="AlphaFoldDB" id="A0A1F2UP69"/>
<dbReference type="GO" id="GO:0003735">
    <property type="term" value="F:structural constituent of ribosome"/>
    <property type="evidence" value="ECO:0007669"/>
    <property type="project" value="InterPro"/>
</dbReference>
<feature type="domain" description="Ribosomal protein L9" evidence="8">
    <location>
        <begin position="13"/>
        <end position="40"/>
    </location>
</feature>
<gene>
    <name evidence="7" type="primary">rplI</name>
    <name evidence="9" type="ORF">A2074_04735</name>
</gene>
<dbReference type="PANTHER" id="PTHR21368">
    <property type="entry name" value="50S RIBOSOMAL PROTEIN L9"/>
    <property type="match status" value="1"/>
</dbReference>
<keyword evidence="4 7" id="KW-0689">Ribosomal protein</keyword>
<evidence type="ECO:0000256" key="6">
    <source>
        <dbReference type="ARBA" id="ARBA00035292"/>
    </source>
</evidence>
<sequence>MKVILKETVGGLGRIGEVVEVARGYAQNYLVPRGMAVVATPGTLKDWEHKKATTSKRQAHELSEAQELADSIKDKEVTVEAKAGEGGKLYGSITAKEVAEAITKQLKIEVDRKKVDIAGAIKELGSHPVSVKVYPGVDAIVSINVVAAKEE</sequence>
<dbReference type="EMBL" id="MELI01000032">
    <property type="protein sequence ID" value="OFW34770.1"/>
    <property type="molecule type" value="Genomic_DNA"/>
</dbReference>
<dbReference type="GO" id="GO:0006412">
    <property type="term" value="P:translation"/>
    <property type="evidence" value="ECO:0007669"/>
    <property type="project" value="UniProtKB-UniRule"/>
</dbReference>
<evidence type="ECO:0000259" key="8">
    <source>
        <dbReference type="PROSITE" id="PS00651"/>
    </source>
</evidence>
<dbReference type="InterPro" id="IPR020070">
    <property type="entry name" value="Ribosomal_bL9_N"/>
</dbReference>
<dbReference type="PROSITE" id="PS00651">
    <property type="entry name" value="RIBOSOMAL_L9"/>
    <property type="match status" value="1"/>
</dbReference>
<comment type="caution">
    <text evidence="9">The sequence shown here is derived from an EMBL/GenBank/DDBJ whole genome shotgun (WGS) entry which is preliminary data.</text>
</comment>
<dbReference type="GO" id="GO:0005840">
    <property type="term" value="C:ribosome"/>
    <property type="evidence" value="ECO:0007669"/>
    <property type="project" value="UniProtKB-KW"/>
</dbReference>
<dbReference type="GO" id="GO:0019843">
    <property type="term" value="F:rRNA binding"/>
    <property type="evidence" value="ECO:0007669"/>
    <property type="project" value="UniProtKB-UniRule"/>
</dbReference>
<dbReference type="InterPro" id="IPR000244">
    <property type="entry name" value="Ribosomal_bL9"/>
</dbReference>
<dbReference type="InterPro" id="IPR020069">
    <property type="entry name" value="Ribosomal_bL9_C"/>
</dbReference>
<evidence type="ECO:0000313" key="9">
    <source>
        <dbReference type="EMBL" id="OFW34770.1"/>
    </source>
</evidence>
<dbReference type="GO" id="GO:1990904">
    <property type="term" value="C:ribonucleoprotein complex"/>
    <property type="evidence" value="ECO:0007669"/>
    <property type="project" value="UniProtKB-KW"/>
</dbReference>
<evidence type="ECO:0000256" key="2">
    <source>
        <dbReference type="ARBA" id="ARBA00022730"/>
    </source>
</evidence>
<dbReference type="SUPFAM" id="SSF55658">
    <property type="entry name" value="L9 N-domain-like"/>
    <property type="match status" value="1"/>
</dbReference>
<evidence type="ECO:0000313" key="10">
    <source>
        <dbReference type="Proteomes" id="UP000178086"/>
    </source>
</evidence>
<evidence type="ECO:0000256" key="5">
    <source>
        <dbReference type="ARBA" id="ARBA00023274"/>
    </source>
</evidence>
<dbReference type="NCBIfam" id="TIGR00158">
    <property type="entry name" value="L9"/>
    <property type="match status" value="1"/>
</dbReference>
<dbReference type="SUPFAM" id="SSF55653">
    <property type="entry name" value="Ribosomal protein L9 C-domain"/>
    <property type="match status" value="1"/>
</dbReference>
<accession>A0A1F2UP69</accession>
<dbReference type="Gene3D" id="3.10.430.100">
    <property type="entry name" value="Ribosomal protein L9, C-terminal domain"/>
    <property type="match status" value="1"/>
</dbReference>
<dbReference type="Proteomes" id="UP000178086">
    <property type="component" value="Unassembled WGS sequence"/>
</dbReference>
<dbReference type="FunFam" id="3.40.5.10:FF:000003">
    <property type="entry name" value="50S ribosomal protein L9"/>
    <property type="match status" value="1"/>
</dbReference>
<evidence type="ECO:0000256" key="7">
    <source>
        <dbReference type="HAMAP-Rule" id="MF_00503"/>
    </source>
</evidence>
<dbReference type="HAMAP" id="MF_00503">
    <property type="entry name" value="Ribosomal_bL9"/>
    <property type="match status" value="1"/>
</dbReference>
<name>A0A1F2UP69_9ACTN</name>
<dbReference type="InterPro" id="IPR036935">
    <property type="entry name" value="Ribosomal_bL9_N_sf"/>
</dbReference>
<organism evidence="9 10">
    <name type="scientific">Candidatus Aquicultor primus</name>
    <dbReference type="NCBI Taxonomy" id="1797195"/>
    <lineage>
        <taxon>Bacteria</taxon>
        <taxon>Bacillati</taxon>
        <taxon>Actinomycetota</taxon>
        <taxon>Candidatus Aquicultoria</taxon>
        <taxon>Candidatus Aquicultorales</taxon>
        <taxon>Candidatus Aquicultoraceae</taxon>
        <taxon>Candidatus Aquicultor</taxon>
    </lineage>
</organism>
<reference evidence="9 10" key="1">
    <citation type="journal article" date="2016" name="Nat. Commun.">
        <title>Thousands of microbial genomes shed light on interconnected biogeochemical processes in an aquifer system.</title>
        <authorList>
            <person name="Anantharaman K."/>
            <person name="Brown C.T."/>
            <person name="Hug L.A."/>
            <person name="Sharon I."/>
            <person name="Castelle C.J."/>
            <person name="Probst A.J."/>
            <person name="Thomas B.C."/>
            <person name="Singh A."/>
            <person name="Wilkins M.J."/>
            <person name="Karaoz U."/>
            <person name="Brodie E.L."/>
            <person name="Williams K.H."/>
            <person name="Hubbard S.S."/>
            <person name="Banfield J.F."/>
        </authorList>
    </citation>
    <scope>NUCLEOTIDE SEQUENCE [LARGE SCALE GENOMIC DNA]</scope>
</reference>
<dbReference type="InterPro" id="IPR036791">
    <property type="entry name" value="Ribosomal_bL9_C_sf"/>
</dbReference>
<proteinExistence type="inferred from homology"/>
<comment type="similarity">
    <text evidence="1 7">Belongs to the bacterial ribosomal protein bL9 family.</text>
</comment>
<dbReference type="InterPro" id="IPR009027">
    <property type="entry name" value="Ribosomal_bL9/RNase_H1_N"/>
</dbReference>